<evidence type="ECO:0000256" key="2">
    <source>
        <dbReference type="ARBA" id="ARBA00022748"/>
    </source>
</evidence>
<proteinExistence type="predicted"/>
<dbReference type="OrthoDB" id="9815205at2"/>
<dbReference type="InterPro" id="IPR013766">
    <property type="entry name" value="Thioredoxin_domain"/>
</dbReference>
<dbReference type="SUPFAM" id="SSF52833">
    <property type="entry name" value="Thioredoxin-like"/>
    <property type="match status" value="1"/>
</dbReference>
<dbReference type="STRING" id="633813.SAMN04488087_0127"/>
<dbReference type="GO" id="GO:0017004">
    <property type="term" value="P:cytochrome complex assembly"/>
    <property type="evidence" value="ECO:0007669"/>
    <property type="project" value="UniProtKB-KW"/>
</dbReference>
<dbReference type="InterPro" id="IPR036249">
    <property type="entry name" value="Thioredoxin-like_sf"/>
</dbReference>
<dbReference type="RefSeq" id="WP_072713930.1">
    <property type="nucleotide sequence ID" value="NZ_FRAU01000001.1"/>
</dbReference>
<comment type="subcellular location">
    <subcellularLocation>
        <location evidence="1">Cell envelope</location>
    </subcellularLocation>
</comment>
<sequence length="194" mass="21093">MPLPRRWTGWLPPAVLISSLLVVGAGCQSKSADQAAADLQQPVLLPGVREIQPPRPAPDFEAPRLDGSAFRLSDYRGSVIVLNFWATWCPPCRTEIPDLVALQQELGDQGLLVVGISLDEGGAEVVAPFARDFKINYPIVLDNGTIAEAYGGIFALPTTVIIDREGRMRYEVLGIFPTQAMRPRLEALLNESAS</sequence>
<evidence type="ECO:0000313" key="7">
    <source>
        <dbReference type="Proteomes" id="UP000185812"/>
    </source>
</evidence>
<dbReference type="EMBL" id="FRAU01000001">
    <property type="protein sequence ID" value="SHK05647.1"/>
    <property type="molecule type" value="Genomic_DNA"/>
</dbReference>
<evidence type="ECO:0000256" key="4">
    <source>
        <dbReference type="ARBA" id="ARBA00023284"/>
    </source>
</evidence>
<evidence type="ECO:0000256" key="3">
    <source>
        <dbReference type="ARBA" id="ARBA00023157"/>
    </source>
</evidence>
<keyword evidence="2" id="KW-0201">Cytochrome c-type biogenesis</keyword>
<dbReference type="GO" id="GO:0016491">
    <property type="term" value="F:oxidoreductase activity"/>
    <property type="evidence" value="ECO:0007669"/>
    <property type="project" value="InterPro"/>
</dbReference>
<dbReference type="PROSITE" id="PS51352">
    <property type="entry name" value="THIOREDOXIN_2"/>
    <property type="match status" value="1"/>
</dbReference>
<dbReference type="Gene3D" id="3.40.30.10">
    <property type="entry name" value="Glutaredoxin"/>
    <property type="match status" value="1"/>
</dbReference>
<dbReference type="CDD" id="cd02966">
    <property type="entry name" value="TlpA_like_family"/>
    <property type="match status" value="1"/>
</dbReference>
<dbReference type="PANTHER" id="PTHR42852:SF6">
    <property type="entry name" value="THIOL:DISULFIDE INTERCHANGE PROTEIN DSBE"/>
    <property type="match status" value="1"/>
</dbReference>
<dbReference type="Proteomes" id="UP000185812">
    <property type="component" value="Unassembled WGS sequence"/>
</dbReference>
<keyword evidence="3" id="KW-1015">Disulfide bond</keyword>
<feature type="domain" description="Thioredoxin" evidence="5">
    <location>
        <begin position="51"/>
        <end position="190"/>
    </location>
</feature>
<dbReference type="AlphaFoldDB" id="A0A1M6PCK0"/>
<dbReference type="InterPro" id="IPR050553">
    <property type="entry name" value="Thioredoxin_ResA/DsbE_sf"/>
</dbReference>
<dbReference type="InterPro" id="IPR000866">
    <property type="entry name" value="AhpC/TSA"/>
</dbReference>
<evidence type="ECO:0000259" key="5">
    <source>
        <dbReference type="PROSITE" id="PS51352"/>
    </source>
</evidence>
<dbReference type="GO" id="GO:0016209">
    <property type="term" value="F:antioxidant activity"/>
    <property type="evidence" value="ECO:0007669"/>
    <property type="project" value="InterPro"/>
</dbReference>
<gene>
    <name evidence="6" type="ORF">SAMN04488087_0127</name>
</gene>
<evidence type="ECO:0000313" key="6">
    <source>
        <dbReference type="EMBL" id="SHK05647.1"/>
    </source>
</evidence>
<dbReference type="InterPro" id="IPR017937">
    <property type="entry name" value="Thioredoxin_CS"/>
</dbReference>
<dbReference type="Pfam" id="PF00578">
    <property type="entry name" value="AhpC-TSA"/>
    <property type="match status" value="1"/>
</dbReference>
<protein>
    <submittedName>
        <fullName evidence="6">Peroxiredoxin</fullName>
    </submittedName>
</protein>
<dbReference type="GO" id="GO:0030313">
    <property type="term" value="C:cell envelope"/>
    <property type="evidence" value="ECO:0007669"/>
    <property type="project" value="UniProtKB-SubCell"/>
</dbReference>
<dbReference type="PROSITE" id="PS51257">
    <property type="entry name" value="PROKAR_LIPOPROTEIN"/>
    <property type="match status" value="1"/>
</dbReference>
<keyword evidence="4" id="KW-0676">Redox-active center</keyword>
<accession>A0A1M6PCK0</accession>
<organism evidence="6 7">
    <name type="scientific">Rhodothermus profundi</name>
    <dbReference type="NCBI Taxonomy" id="633813"/>
    <lineage>
        <taxon>Bacteria</taxon>
        <taxon>Pseudomonadati</taxon>
        <taxon>Rhodothermota</taxon>
        <taxon>Rhodothermia</taxon>
        <taxon>Rhodothermales</taxon>
        <taxon>Rhodothermaceae</taxon>
        <taxon>Rhodothermus</taxon>
    </lineage>
</organism>
<dbReference type="PANTHER" id="PTHR42852">
    <property type="entry name" value="THIOL:DISULFIDE INTERCHANGE PROTEIN DSBE"/>
    <property type="match status" value="1"/>
</dbReference>
<evidence type="ECO:0000256" key="1">
    <source>
        <dbReference type="ARBA" id="ARBA00004196"/>
    </source>
</evidence>
<name>A0A1M6PCK0_9BACT</name>
<keyword evidence="7" id="KW-1185">Reference proteome</keyword>
<reference evidence="7" key="1">
    <citation type="submission" date="2016-11" db="EMBL/GenBank/DDBJ databases">
        <authorList>
            <person name="Varghese N."/>
            <person name="Submissions S."/>
        </authorList>
    </citation>
    <scope>NUCLEOTIDE SEQUENCE [LARGE SCALE GENOMIC DNA]</scope>
    <source>
        <strain evidence="7">DSM 22212</strain>
    </source>
</reference>
<dbReference type="PROSITE" id="PS00194">
    <property type="entry name" value="THIOREDOXIN_1"/>
    <property type="match status" value="1"/>
</dbReference>